<reference evidence="1" key="1">
    <citation type="submission" date="2021-04" db="EMBL/GenBank/DDBJ databases">
        <authorList>
            <consortium name="Wellcome Sanger Institute Data Sharing"/>
        </authorList>
    </citation>
    <scope>NUCLEOTIDE SEQUENCE [LARGE SCALE GENOMIC DNA]</scope>
</reference>
<accession>A0A7N6A756</accession>
<name>A0A7N6A756_ANATE</name>
<protein>
    <submittedName>
        <fullName evidence="1">Uncharacterized protein</fullName>
    </submittedName>
</protein>
<evidence type="ECO:0000313" key="1">
    <source>
        <dbReference type="Ensembl" id="ENSATEP00000043806.1"/>
    </source>
</evidence>
<dbReference type="Proteomes" id="UP000265040">
    <property type="component" value="Chromosome 23"/>
</dbReference>
<dbReference type="InParanoid" id="A0A7N6A756"/>
<dbReference type="Ensembl" id="ENSATET00000041802.1">
    <property type="protein sequence ID" value="ENSATEP00000043806.1"/>
    <property type="gene ID" value="ENSATEG00000028344.1"/>
</dbReference>
<proteinExistence type="predicted"/>
<evidence type="ECO:0000313" key="2">
    <source>
        <dbReference type="Proteomes" id="UP000265040"/>
    </source>
</evidence>
<keyword evidence="2" id="KW-1185">Reference proteome</keyword>
<sequence length="58" mass="6598">MLFKRTLTGPIHVDSGLGSFFSPVVQCGSTFVYLSHHSSTCLEWMRKLDLRTWSCVCM</sequence>
<organism evidence="1 2">
    <name type="scientific">Anabas testudineus</name>
    <name type="common">Climbing perch</name>
    <name type="synonym">Anthias testudineus</name>
    <dbReference type="NCBI Taxonomy" id="64144"/>
    <lineage>
        <taxon>Eukaryota</taxon>
        <taxon>Metazoa</taxon>
        <taxon>Chordata</taxon>
        <taxon>Craniata</taxon>
        <taxon>Vertebrata</taxon>
        <taxon>Euteleostomi</taxon>
        <taxon>Actinopterygii</taxon>
        <taxon>Neopterygii</taxon>
        <taxon>Teleostei</taxon>
        <taxon>Neoteleostei</taxon>
        <taxon>Acanthomorphata</taxon>
        <taxon>Anabantaria</taxon>
        <taxon>Anabantiformes</taxon>
        <taxon>Anabantoidei</taxon>
        <taxon>Anabantidae</taxon>
        <taxon>Anabas</taxon>
    </lineage>
</organism>
<dbReference type="AlphaFoldDB" id="A0A7N6A756"/>
<reference evidence="1" key="2">
    <citation type="submission" date="2025-08" db="UniProtKB">
        <authorList>
            <consortium name="Ensembl"/>
        </authorList>
    </citation>
    <scope>IDENTIFICATION</scope>
</reference>
<reference evidence="1" key="3">
    <citation type="submission" date="2025-09" db="UniProtKB">
        <authorList>
            <consortium name="Ensembl"/>
        </authorList>
    </citation>
    <scope>IDENTIFICATION</scope>
</reference>